<protein>
    <submittedName>
        <fullName evidence="2">Uncharacterized protein</fullName>
    </submittedName>
</protein>
<feature type="region of interest" description="Disordered" evidence="1">
    <location>
        <begin position="70"/>
        <end position="109"/>
    </location>
</feature>
<dbReference type="EMBL" id="JANTQA010000023">
    <property type="protein sequence ID" value="KAJ3444696.1"/>
    <property type="molecule type" value="Genomic_DNA"/>
</dbReference>
<sequence>MDTNRKREIRKCSRRNRNKRRRYNDSKQSMNHYKKLSILELAIQKKVQYNSTKNGIYRIKKTRKRIKEQLGDDRQIRPVQNKNHSDNSQTFGGIIEEKENIIQRKKRES</sequence>
<dbReference type="AlphaFoldDB" id="A0AAV7ZUB1"/>
<feature type="compositionally biased region" description="Basic residues" evidence="1">
    <location>
        <begin position="7"/>
        <end position="22"/>
    </location>
</feature>
<feature type="compositionally biased region" description="Polar residues" evidence="1">
    <location>
        <begin position="78"/>
        <end position="91"/>
    </location>
</feature>
<comment type="caution">
    <text evidence="2">The sequence shown here is derived from an EMBL/GenBank/DDBJ whole genome shotgun (WGS) entry which is preliminary data.</text>
</comment>
<proteinExistence type="predicted"/>
<evidence type="ECO:0000256" key="1">
    <source>
        <dbReference type="SAM" id="MobiDB-lite"/>
    </source>
</evidence>
<feature type="region of interest" description="Disordered" evidence="1">
    <location>
        <begin position="1"/>
        <end position="31"/>
    </location>
</feature>
<gene>
    <name evidence="2" type="ORF">M0812_10555</name>
</gene>
<accession>A0AAV7ZUB1</accession>
<name>A0AAV7ZUB1_9EUKA</name>
<reference evidence="2" key="1">
    <citation type="submission" date="2022-08" db="EMBL/GenBank/DDBJ databases">
        <title>Novel sulphate-reducing endosymbionts in the free-living metamonad Anaeramoeba.</title>
        <authorList>
            <person name="Jerlstrom-Hultqvist J."/>
            <person name="Cepicka I."/>
            <person name="Gallot-Lavallee L."/>
            <person name="Salas-Leiva D."/>
            <person name="Curtis B.A."/>
            <person name="Zahonova K."/>
            <person name="Pipaliya S."/>
            <person name="Dacks J."/>
            <person name="Roger A.J."/>
        </authorList>
    </citation>
    <scope>NUCLEOTIDE SEQUENCE</scope>
    <source>
        <strain evidence="2">Busselton2</strain>
    </source>
</reference>
<feature type="compositionally biased region" description="Basic and acidic residues" evidence="1">
    <location>
        <begin position="95"/>
        <end position="109"/>
    </location>
</feature>
<evidence type="ECO:0000313" key="3">
    <source>
        <dbReference type="Proteomes" id="UP001146793"/>
    </source>
</evidence>
<evidence type="ECO:0000313" key="2">
    <source>
        <dbReference type="EMBL" id="KAJ3444696.1"/>
    </source>
</evidence>
<dbReference type="Proteomes" id="UP001146793">
    <property type="component" value="Unassembled WGS sequence"/>
</dbReference>
<organism evidence="2 3">
    <name type="scientific">Anaeramoeba flamelloides</name>
    <dbReference type="NCBI Taxonomy" id="1746091"/>
    <lineage>
        <taxon>Eukaryota</taxon>
        <taxon>Metamonada</taxon>
        <taxon>Anaeramoebidae</taxon>
        <taxon>Anaeramoeba</taxon>
    </lineage>
</organism>